<accession>A0A9Q0JR46</accession>
<name>A0A9Q0JR46_9ROSI</name>
<keyword evidence="1" id="KW-0862">Zinc</keyword>
<comment type="caution">
    <text evidence="3">The sequence shown here is derived from an EMBL/GenBank/DDBJ whole genome shotgun (WGS) entry which is preliminary data.</text>
</comment>
<dbReference type="GO" id="GO:0003676">
    <property type="term" value="F:nucleic acid binding"/>
    <property type="evidence" value="ECO:0007669"/>
    <property type="project" value="InterPro"/>
</dbReference>
<dbReference type="Pfam" id="PF00098">
    <property type="entry name" value="zf-CCHC"/>
    <property type="match status" value="1"/>
</dbReference>
<reference evidence="3" key="1">
    <citation type="submission" date="2022-02" db="EMBL/GenBank/DDBJ databases">
        <authorList>
            <person name="Henning P.M."/>
            <person name="McCubbin A.G."/>
            <person name="Shore J.S."/>
        </authorList>
    </citation>
    <scope>NUCLEOTIDE SEQUENCE</scope>
    <source>
        <strain evidence="3">F60SS</strain>
        <tissue evidence="3">Leaves</tissue>
    </source>
</reference>
<dbReference type="AlphaFoldDB" id="A0A9Q0JR46"/>
<evidence type="ECO:0000313" key="4">
    <source>
        <dbReference type="Proteomes" id="UP001141552"/>
    </source>
</evidence>
<proteinExistence type="predicted"/>
<evidence type="ECO:0000259" key="2">
    <source>
        <dbReference type="PROSITE" id="PS50158"/>
    </source>
</evidence>
<evidence type="ECO:0000256" key="1">
    <source>
        <dbReference type="PROSITE-ProRule" id="PRU00047"/>
    </source>
</evidence>
<dbReference type="InterPro" id="IPR036875">
    <property type="entry name" value="Znf_CCHC_sf"/>
</dbReference>
<sequence>MLCSLPPCYENFVDTLLYGKENVTFDDVSSSLKSKELTKSFPDNRTEGESLVGRGRTQYKNFSKKFKTRSKSRAKNRFCFKCGEKGHLRYDCPMLKNKRKQKDESSANIVDTCVNSGDSDRAGEVLSVGSIHGQNSWILDSGATFHMWLLYRVLRLMFREYGLNTIRVEFEGAGKIRSQ</sequence>
<dbReference type="Proteomes" id="UP001141552">
    <property type="component" value="Unassembled WGS sequence"/>
</dbReference>
<organism evidence="3 4">
    <name type="scientific">Turnera subulata</name>
    <dbReference type="NCBI Taxonomy" id="218843"/>
    <lineage>
        <taxon>Eukaryota</taxon>
        <taxon>Viridiplantae</taxon>
        <taxon>Streptophyta</taxon>
        <taxon>Embryophyta</taxon>
        <taxon>Tracheophyta</taxon>
        <taxon>Spermatophyta</taxon>
        <taxon>Magnoliopsida</taxon>
        <taxon>eudicotyledons</taxon>
        <taxon>Gunneridae</taxon>
        <taxon>Pentapetalae</taxon>
        <taxon>rosids</taxon>
        <taxon>fabids</taxon>
        <taxon>Malpighiales</taxon>
        <taxon>Passifloraceae</taxon>
        <taxon>Turnera</taxon>
    </lineage>
</organism>
<dbReference type="EMBL" id="JAKUCV010000501">
    <property type="protein sequence ID" value="KAJ4849750.1"/>
    <property type="molecule type" value="Genomic_DNA"/>
</dbReference>
<keyword evidence="4" id="KW-1185">Reference proteome</keyword>
<feature type="domain" description="CCHC-type" evidence="2">
    <location>
        <begin position="79"/>
        <end position="93"/>
    </location>
</feature>
<keyword evidence="1" id="KW-0863">Zinc-finger</keyword>
<evidence type="ECO:0000313" key="3">
    <source>
        <dbReference type="EMBL" id="KAJ4849750.1"/>
    </source>
</evidence>
<dbReference type="OrthoDB" id="1751483at2759"/>
<dbReference type="SMART" id="SM00343">
    <property type="entry name" value="ZnF_C2HC"/>
    <property type="match status" value="1"/>
</dbReference>
<reference evidence="3" key="2">
    <citation type="journal article" date="2023" name="Plants (Basel)">
        <title>Annotation of the Turnera subulata (Passifloraceae) Draft Genome Reveals the S-Locus Evolved after the Divergence of Turneroideae from Passifloroideae in a Stepwise Manner.</title>
        <authorList>
            <person name="Henning P.M."/>
            <person name="Roalson E.H."/>
            <person name="Mir W."/>
            <person name="McCubbin A.G."/>
            <person name="Shore J.S."/>
        </authorList>
    </citation>
    <scope>NUCLEOTIDE SEQUENCE</scope>
    <source>
        <strain evidence="3">F60SS</strain>
    </source>
</reference>
<dbReference type="SUPFAM" id="SSF57756">
    <property type="entry name" value="Retrovirus zinc finger-like domains"/>
    <property type="match status" value="1"/>
</dbReference>
<dbReference type="Gene3D" id="4.10.60.10">
    <property type="entry name" value="Zinc finger, CCHC-type"/>
    <property type="match status" value="1"/>
</dbReference>
<gene>
    <name evidence="3" type="ORF">Tsubulata_046315</name>
</gene>
<dbReference type="PROSITE" id="PS50158">
    <property type="entry name" value="ZF_CCHC"/>
    <property type="match status" value="1"/>
</dbReference>
<keyword evidence="1" id="KW-0479">Metal-binding</keyword>
<protein>
    <recommendedName>
        <fullName evidence="2">CCHC-type domain-containing protein</fullName>
    </recommendedName>
</protein>
<dbReference type="InterPro" id="IPR001878">
    <property type="entry name" value="Znf_CCHC"/>
</dbReference>
<dbReference type="GO" id="GO:0008270">
    <property type="term" value="F:zinc ion binding"/>
    <property type="evidence" value="ECO:0007669"/>
    <property type="project" value="UniProtKB-KW"/>
</dbReference>